<comment type="caution">
    <text evidence="2">The sequence shown here is derived from an EMBL/GenBank/DDBJ whole genome shotgun (WGS) entry which is preliminary data.</text>
</comment>
<reference evidence="3" key="1">
    <citation type="journal article" date="2019" name="Int. J. Syst. Evol. Microbiol.">
        <title>The Global Catalogue of Microorganisms (GCM) 10K type strain sequencing project: providing services to taxonomists for standard genome sequencing and annotation.</title>
        <authorList>
            <consortium name="The Broad Institute Genomics Platform"/>
            <consortium name="The Broad Institute Genome Sequencing Center for Infectious Disease"/>
            <person name="Wu L."/>
            <person name="Ma J."/>
        </authorList>
    </citation>
    <scope>NUCLEOTIDE SEQUENCE [LARGE SCALE GENOMIC DNA]</scope>
    <source>
        <strain evidence="3">CCUG 39402</strain>
    </source>
</reference>
<evidence type="ECO:0000256" key="1">
    <source>
        <dbReference type="SAM" id="Phobius"/>
    </source>
</evidence>
<keyword evidence="3" id="KW-1185">Reference proteome</keyword>
<dbReference type="PANTHER" id="PTHR38588:SF1">
    <property type="entry name" value="BLL0334 PROTEIN"/>
    <property type="match status" value="1"/>
</dbReference>
<dbReference type="PANTHER" id="PTHR38588">
    <property type="entry name" value="BLL0334 PROTEIN"/>
    <property type="match status" value="1"/>
</dbReference>
<dbReference type="Pfam" id="PF06240">
    <property type="entry name" value="COXG"/>
    <property type="match status" value="1"/>
</dbReference>
<dbReference type="Gene3D" id="3.30.530.20">
    <property type="match status" value="1"/>
</dbReference>
<sequence>MNYQGSSLLPHPVERVWQALLDPEVLRQCIAGCEKFERTGEDEYKSTVKVVIGPVSARFASTVTLADVVEPTSCTLRFAGQGGVAGFGKGEARVVLAPEGEGTRLDWKADAQVGGRLAQIGSRLIEATVRKMSDDFFVRFAGQLEAAPAEAAAAQAVSAETEIPAAARSSATAKTVGIAVAAVLAVTLIWWLSR</sequence>
<evidence type="ECO:0000313" key="2">
    <source>
        <dbReference type="EMBL" id="MFC6283665.1"/>
    </source>
</evidence>
<dbReference type="Proteomes" id="UP001596270">
    <property type="component" value="Unassembled WGS sequence"/>
</dbReference>
<dbReference type="InterPro" id="IPR023393">
    <property type="entry name" value="START-like_dom_sf"/>
</dbReference>
<evidence type="ECO:0000313" key="3">
    <source>
        <dbReference type="Proteomes" id="UP001596270"/>
    </source>
</evidence>
<dbReference type="CDD" id="cd05018">
    <property type="entry name" value="CoxG"/>
    <property type="match status" value="1"/>
</dbReference>
<feature type="transmembrane region" description="Helical" evidence="1">
    <location>
        <begin position="176"/>
        <end position="193"/>
    </location>
</feature>
<organism evidence="2 3">
    <name type="scientific">Polaromonas aquatica</name>
    <dbReference type="NCBI Taxonomy" id="332657"/>
    <lineage>
        <taxon>Bacteria</taxon>
        <taxon>Pseudomonadati</taxon>
        <taxon>Pseudomonadota</taxon>
        <taxon>Betaproteobacteria</taxon>
        <taxon>Burkholderiales</taxon>
        <taxon>Comamonadaceae</taxon>
        <taxon>Polaromonas</taxon>
    </lineage>
</organism>
<dbReference type="InterPro" id="IPR010419">
    <property type="entry name" value="CO_DH_gsu"/>
</dbReference>
<gene>
    <name evidence="2" type="ORF">ACFQND_20755</name>
</gene>
<proteinExistence type="predicted"/>
<name>A0ABW1U2C5_9BURK</name>
<dbReference type="RefSeq" id="WP_371436542.1">
    <property type="nucleotide sequence ID" value="NZ_JBHSRS010000083.1"/>
</dbReference>
<protein>
    <submittedName>
        <fullName evidence="2">CoxG family protein</fullName>
    </submittedName>
</protein>
<dbReference type="EMBL" id="JBHSRS010000083">
    <property type="protein sequence ID" value="MFC6283665.1"/>
    <property type="molecule type" value="Genomic_DNA"/>
</dbReference>
<accession>A0ABW1U2C5</accession>
<keyword evidence="1" id="KW-0472">Membrane</keyword>
<dbReference type="SUPFAM" id="SSF55961">
    <property type="entry name" value="Bet v1-like"/>
    <property type="match status" value="1"/>
</dbReference>
<keyword evidence="1" id="KW-0812">Transmembrane</keyword>
<keyword evidence="1" id="KW-1133">Transmembrane helix</keyword>